<gene>
    <name evidence="1" type="ORF">EVAR_19698_1</name>
</gene>
<sequence length="97" mass="10779">MRTRATGDPRALTSRSSQGTVSVIFYEKLYYQMFSPQKLAERFFEIGHSRLADRRLQLHSLVACMSDANSQYKSFAPDGCVGRPGRPPPTAAAPATR</sequence>
<accession>A0A4C1V3C5</accession>
<protein>
    <submittedName>
        <fullName evidence="1">Uncharacterized protein</fullName>
    </submittedName>
</protein>
<organism evidence="1 2">
    <name type="scientific">Eumeta variegata</name>
    <name type="common">Bagworm moth</name>
    <name type="synonym">Eumeta japonica</name>
    <dbReference type="NCBI Taxonomy" id="151549"/>
    <lineage>
        <taxon>Eukaryota</taxon>
        <taxon>Metazoa</taxon>
        <taxon>Ecdysozoa</taxon>
        <taxon>Arthropoda</taxon>
        <taxon>Hexapoda</taxon>
        <taxon>Insecta</taxon>
        <taxon>Pterygota</taxon>
        <taxon>Neoptera</taxon>
        <taxon>Endopterygota</taxon>
        <taxon>Lepidoptera</taxon>
        <taxon>Glossata</taxon>
        <taxon>Ditrysia</taxon>
        <taxon>Tineoidea</taxon>
        <taxon>Psychidae</taxon>
        <taxon>Oiketicinae</taxon>
        <taxon>Eumeta</taxon>
    </lineage>
</organism>
<name>A0A4C1V3C5_EUMVA</name>
<evidence type="ECO:0000313" key="1">
    <source>
        <dbReference type="EMBL" id="GBP32846.1"/>
    </source>
</evidence>
<dbReference type="Proteomes" id="UP000299102">
    <property type="component" value="Unassembled WGS sequence"/>
</dbReference>
<evidence type="ECO:0000313" key="2">
    <source>
        <dbReference type="Proteomes" id="UP000299102"/>
    </source>
</evidence>
<proteinExistence type="predicted"/>
<dbReference type="AlphaFoldDB" id="A0A4C1V3C5"/>
<reference evidence="1 2" key="1">
    <citation type="journal article" date="2019" name="Commun. Biol.">
        <title>The bagworm genome reveals a unique fibroin gene that provides high tensile strength.</title>
        <authorList>
            <person name="Kono N."/>
            <person name="Nakamura H."/>
            <person name="Ohtoshi R."/>
            <person name="Tomita M."/>
            <person name="Numata K."/>
            <person name="Arakawa K."/>
        </authorList>
    </citation>
    <scope>NUCLEOTIDE SEQUENCE [LARGE SCALE GENOMIC DNA]</scope>
</reference>
<dbReference type="EMBL" id="BGZK01000265">
    <property type="protein sequence ID" value="GBP32846.1"/>
    <property type="molecule type" value="Genomic_DNA"/>
</dbReference>
<keyword evidence="2" id="KW-1185">Reference proteome</keyword>
<comment type="caution">
    <text evidence="1">The sequence shown here is derived from an EMBL/GenBank/DDBJ whole genome shotgun (WGS) entry which is preliminary data.</text>
</comment>